<name>A0ABX7SPX2_9CAUL</name>
<dbReference type="EMBL" id="CP062006">
    <property type="protein sequence ID" value="QTC88380.1"/>
    <property type="molecule type" value="Genomic_DNA"/>
</dbReference>
<sequence>MAELFVTVGLRARAGKEEALRQDLIAVARTSQHEEGALRYELYEDSSQPGLFIFIEHWASEAAQSKHHNDGPHIRHFHEHGAANVERTEFFHRLDRLA</sequence>
<dbReference type="SUPFAM" id="SSF54909">
    <property type="entry name" value="Dimeric alpha+beta barrel"/>
    <property type="match status" value="1"/>
</dbReference>
<keyword evidence="3" id="KW-1185">Reference proteome</keyword>
<dbReference type="Proteomes" id="UP000663942">
    <property type="component" value="Chromosome"/>
</dbReference>
<evidence type="ECO:0000313" key="3">
    <source>
        <dbReference type="Proteomes" id="UP000663942"/>
    </source>
</evidence>
<proteinExistence type="predicted"/>
<accession>A0ABX7SPX2</accession>
<organism evidence="2 3">
    <name type="scientific">Brevundimonas pondensis</name>
    <dbReference type="NCBI Taxonomy" id="2774189"/>
    <lineage>
        <taxon>Bacteria</taxon>
        <taxon>Pseudomonadati</taxon>
        <taxon>Pseudomonadota</taxon>
        <taxon>Alphaproteobacteria</taxon>
        <taxon>Caulobacterales</taxon>
        <taxon>Caulobacteraceae</taxon>
        <taxon>Brevundimonas</taxon>
    </lineage>
</organism>
<keyword evidence="2" id="KW-0503">Monooxygenase</keyword>
<dbReference type="InterPro" id="IPR011008">
    <property type="entry name" value="Dimeric_a/b-barrel"/>
</dbReference>
<dbReference type="RefSeq" id="WP_207825542.1">
    <property type="nucleotide sequence ID" value="NZ_CP062006.1"/>
</dbReference>
<keyword evidence="2" id="KW-0560">Oxidoreductase</keyword>
<dbReference type="InterPro" id="IPR050744">
    <property type="entry name" value="AI-2_Isomerase_LsrG"/>
</dbReference>
<dbReference type="PANTHER" id="PTHR33336">
    <property type="entry name" value="QUINOL MONOOXYGENASE YGIN-RELATED"/>
    <property type="match status" value="1"/>
</dbReference>
<dbReference type="InterPro" id="IPR007138">
    <property type="entry name" value="ABM_dom"/>
</dbReference>
<reference evidence="2 3" key="1">
    <citation type="submission" date="2020-09" db="EMBL/GenBank/DDBJ databases">
        <title>Brevundimonas sp. LVF1 isolated from an oligotrophic pond in Goettingen, Germany.</title>
        <authorList>
            <person name="Friedrich I."/>
            <person name="Klassen A."/>
            <person name="Neubauer H."/>
            <person name="Schneider D."/>
            <person name="Hertel R."/>
            <person name="Daniel R."/>
        </authorList>
    </citation>
    <scope>NUCLEOTIDE SEQUENCE [LARGE SCALE GENOMIC DNA]</scope>
    <source>
        <strain evidence="2 3">LVF1</strain>
    </source>
</reference>
<protein>
    <submittedName>
        <fullName evidence="2">Antibiotic biosynthesis monooxygenase</fullName>
    </submittedName>
</protein>
<gene>
    <name evidence="2" type="ORF">IFE19_03000</name>
</gene>
<dbReference type="GO" id="GO:0004497">
    <property type="term" value="F:monooxygenase activity"/>
    <property type="evidence" value="ECO:0007669"/>
    <property type="project" value="UniProtKB-KW"/>
</dbReference>
<dbReference type="PANTHER" id="PTHR33336:SF3">
    <property type="entry name" value="ABM DOMAIN-CONTAINING PROTEIN"/>
    <property type="match status" value="1"/>
</dbReference>
<evidence type="ECO:0000313" key="2">
    <source>
        <dbReference type="EMBL" id="QTC88380.1"/>
    </source>
</evidence>
<dbReference type="Gene3D" id="3.30.70.100">
    <property type="match status" value="1"/>
</dbReference>
<dbReference type="PROSITE" id="PS51725">
    <property type="entry name" value="ABM"/>
    <property type="match status" value="1"/>
</dbReference>
<feature type="domain" description="ABM" evidence="1">
    <location>
        <begin position="4"/>
        <end position="94"/>
    </location>
</feature>
<evidence type="ECO:0000259" key="1">
    <source>
        <dbReference type="PROSITE" id="PS51725"/>
    </source>
</evidence>
<dbReference type="Pfam" id="PF03992">
    <property type="entry name" value="ABM"/>
    <property type="match status" value="1"/>
</dbReference>